<protein>
    <submittedName>
        <fullName evidence="2">ATP synthase F0 subunit 8</fullName>
    </submittedName>
</protein>
<reference evidence="2" key="1">
    <citation type="submission" date="2019-04" db="EMBL/GenBank/DDBJ databases">
        <title>Complete mitochondrial genome of Turtleheaded sea snake Emydocephalus annulatus (Squamata:Elapidae).</title>
        <authorList>
            <person name="Park J.J."/>
            <person name="Yi C.H."/>
            <person name="Sasai T."/>
            <person name="Kim H.S."/>
            <person name="Park D.S."/>
            <person name="Kim J.G."/>
            <person name="Cho I.Y."/>
            <person name="Kim M.S."/>
            <person name="Kim I.H."/>
        </authorList>
    </citation>
    <scope>NUCLEOTIDE SEQUENCE</scope>
</reference>
<name>A0A6B9PN57_9SAUR</name>
<feature type="transmembrane region" description="Helical" evidence="1">
    <location>
        <begin position="6"/>
        <end position="24"/>
    </location>
</feature>
<organism evidence="2">
    <name type="scientific">Emydocephalus annulatus</name>
    <name type="common">turtle-headed seasnake</name>
    <dbReference type="NCBI Taxonomy" id="355678"/>
    <lineage>
        <taxon>Eukaryota</taxon>
        <taxon>Metazoa</taxon>
        <taxon>Chordata</taxon>
        <taxon>Craniata</taxon>
        <taxon>Vertebrata</taxon>
        <taxon>Euteleostomi</taxon>
        <taxon>Lepidosauria</taxon>
        <taxon>Squamata</taxon>
        <taxon>Bifurcata</taxon>
        <taxon>Unidentata</taxon>
        <taxon>Episquamata</taxon>
        <taxon>Toxicofera</taxon>
        <taxon>Serpentes</taxon>
        <taxon>Colubroidea</taxon>
        <taxon>Elapidae</taxon>
        <taxon>Hydrophiinae</taxon>
        <taxon>Emydocephalus</taxon>
    </lineage>
</organism>
<geneLocation type="mitochondrion" evidence="2"/>
<evidence type="ECO:0000313" key="2">
    <source>
        <dbReference type="EMBL" id="QHD48172.1"/>
    </source>
</evidence>
<keyword evidence="1" id="KW-1133">Transmembrane helix</keyword>
<keyword evidence="1" id="KW-0472">Membrane</keyword>
<gene>
    <name evidence="2" type="primary">ATP8</name>
    <name evidence="2" type="ORF">EmAnMp005</name>
</gene>
<accession>A0A6B9PN57</accession>
<keyword evidence="2" id="KW-0496">Mitochondrion</keyword>
<evidence type="ECO:0000256" key="1">
    <source>
        <dbReference type="SAM" id="Phobius"/>
    </source>
</evidence>
<proteinExistence type="predicted"/>
<dbReference type="AlphaFoldDB" id="A0A6B9PN57"/>
<keyword evidence="1" id="KW-0812">Transmembrane</keyword>
<sequence length="54" mass="6535">MPQLNSTHILLVYIWTWMALYMIMQKTKMMLMIKMPAKLQHKKTKKPTTPMPWT</sequence>
<dbReference type="EMBL" id="MK775531">
    <property type="protein sequence ID" value="QHD48172.1"/>
    <property type="molecule type" value="Genomic_DNA"/>
</dbReference>